<name>A0A1S8YPR9_9GAMM</name>
<comment type="caution">
    <text evidence="3">The sequence shown here is derived from an EMBL/GenBank/DDBJ whole genome shotgun (WGS) entry which is preliminary data.</text>
</comment>
<sequence>MKKNVKYVFFFESSKNIGGQEWQLLQQMESLNKSGFTTLLFCKADSRIDSEARLRQLAIINAPFRNSCHPSTIAIIRKAIKQYRPAACICHSGHDANNLSIATMLMANRPKLIRSRTYYTARKASLINRLLPLDLVMVPSRFMSEKLHDHFPGKKMQVVYPGIAFSKLDQEQHLPLDAGLDDWLKHHAGDVIVQLGMLREEKGHRIILDALKELVKKRPGVRYVIAGSGNEAPLREYIAANGLQPNVWIGELSSVAALLMRASIVVMPSKKEPLGMAQIEALGLAVPVIISNQGGLPETVTDGVSGIIVTTDTAEAWSQAIDFALSQPALMREYALAGQKDVRARFSCQTNTEALIDIITQRHTSSRCCQQCHKKREWYSSDHRYCEECFHQHIRALRDSSKM</sequence>
<dbReference type="EMBL" id="MRUL01000002">
    <property type="protein sequence ID" value="OON41054.1"/>
    <property type="molecule type" value="Genomic_DNA"/>
</dbReference>
<feature type="domain" description="Glycosyltransferase subfamily 4-like N-terminal" evidence="2">
    <location>
        <begin position="17"/>
        <end position="163"/>
    </location>
</feature>
<dbReference type="SUPFAM" id="SSF53756">
    <property type="entry name" value="UDP-Glycosyltransferase/glycogen phosphorylase"/>
    <property type="match status" value="1"/>
</dbReference>
<evidence type="ECO:0000313" key="4">
    <source>
        <dbReference type="Proteomes" id="UP000190667"/>
    </source>
</evidence>
<dbReference type="Pfam" id="PF00534">
    <property type="entry name" value="Glycos_transf_1"/>
    <property type="match status" value="1"/>
</dbReference>
<dbReference type="Pfam" id="PF13439">
    <property type="entry name" value="Glyco_transf_4"/>
    <property type="match status" value="1"/>
</dbReference>
<dbReference type="GO" id="GO:1901135">
    <property type="term" value="P:carbohydrate derivative metabolic process"/>
    <property type="evidence" value="ECO:0007669"/>
    <property type="project" value="UniProtKB-ARBA"/>
</dbReference>
<dbReference type="InterPro" id="IPR001296">
    <property type="entry name" value="Glyco_trans_1"/>
</dbReference>
<dbReference type="Proteomes" id="UP000190667">
    <property type="component" value="Unassembled WGS sequence"/>
</dbReference>
<organism evidence="3 4">
    <name type="scientific">Izhakiella australiensis</name>
    <dbReference type="NCBI Taxonomy" id="1926881"/>
    <lineage>
        <taxon>Bacteria</taxon>
        <taxon>Pseudomonadati</taxon>
        <taxon>Pseudomonadota</taxon>
        <taxon>Gammaproteobacteria</taxon>
        <taxon>Enterobacterales</taxon>
        <taxon>Erwiniaceae</taxon>
        <taxon>Izhakiella</taxon>
    </lineage>
</organism>
<dbReference type="GO" id="GO:0016757">
    <property type="term" value="F:glycosyltransferase activity"/>
    <property type="evidence" value="ECO:0007669"/>
    <property type="project" value="InterPro"/>
</dbReference>
<feature type="domain" description="Glycosyl transferase family 1" evidence="1">
    <location>
        <begin position="189"/>
        <end position="339"/>
    </location>
</feature>
<evidence type="ECO:0000313" key="3">
    <source>
        <dbReference type="EMBL" id="OON41054.1"/>
    </source>
</evidence>
<dbReference type="OrthoDB" id="832722at2"/>
<accession>A0A1S8YPR9</accession>
<evidence type="ECO:0000259" key="2">
    <source>
        <dbReference type="Pfam" id="PF13439"/>
    </source>
</evidence>
<evidence type="ECO:0000259" key="1">
    <source>
        <dbReference type="Pfam" id="PF00534"/>
    </source>
</evidence>
<dbReference type="STRING" id="1926881.BTJ39_03535"/>
<gene>
    <name evidence="3" type="ORF">BTJ39_03535</name>
</gene>
<keyword evidence="3" id="KW-0808">Transferase</keyword>
<dbReference type="InterPro" id="IPR028098">
    <property type="entry name" value="Glyco_trans_4-like_N"/>
</dbReference>
<protein>
    <submittedName>
        <fullName evidence="3">Acetylglucosamine transferase</fullName>
    </submittedName>
</protein>
<dbReference type="RefSeq" id="WP_078001296.1">
    <property type="nucleotide sequence ID" value="NZ_MRUL01000002.1"/>
</dbReference>
<dbReference type="AlphaFoldDB" id="A0A1S8YPR9"/>
<proteinExistence type="predicted"/>
<dbReference type="PANTHER" id="PTHR12526:SF630">
    <property type="entry name" value="GLYCOSYLTRANSFERASE"/>
    <property type="match status" value="1"/>
</dbReference>
<keyword evidence="4" id="KW-1185">Reference proteome</keyword>
<dbReference type="CDD" id="cd03801">
    <property type="entry name" value="GT4_PimA-like"/>
    <property type="match status" value="1"/>
</dbReference>
<dbReference type="Gene3D" id="3.40.50.2000">
    <property type="entry name" value="Glycogen Phosphorylase B"/>
    <property type="match status" value="2"/>
</dbReference>
<reference evidence="3 4" key="1">
    <citation type="submission" date="2016-12" db="EMBL/GenBank/DDBJ databases">
        <title>Izhakiella australiana sp. nov. of genus Izhakiella isolated from Australian desert.</title>
        <authorList>
            <person name="Ji M."/>
        </authorList>
    </citation>
    <scope>NUCLEOTIDE SEQUENCE [LARGE SCALE GENOMIC DNA]</scope>
    <source>
        <strain evidence="3 4">D4N98</strain>
    </source>
</reference>
<dbReference type="PANTHER" id="PTHR12526">
    <property type="entry name" value="GLYCOSYLTRANSFERASE"/>
    <property type="match status" value="1"/>
</dbReference>